<sequence length="278" mass="33334">MDNNKLLSLLPKFIHNRISVKSNDSGTLKNHLIKTYKTRWSKYQIQGFSFPSFIINYIIQNPTTPKLYRNFTKSCKYFFAKNSILLIDDIVFGNKRKSRFECQYFDQKLKNDKLYDDPNFPYRYRKYSEIKIKECKTKIWIIDELFIVNLLEETRLQKECVSLLCQKTFKCNIYTLHVTDQNITLNDFVFLSPNVKNLTLYNVYIKDKNDRDVLVEDILKSLPNLRKLRYCNNRPLKISEETVEKILRLPQLYQLTELSLAEISEEFDFEQFLTFLKV</sequence>
<name>A0A914P6J9_9BILA</name>
<reference evidence="2" key="1">
    <citation type="submission" date="2022-11" db="UniProtKB">
        <authorList>
            <consortium name="WormBaseParasite"/>
        </authorList>
    </citation>
    <scope>IDENTIFICATION</scope>
</reference>
<accession>A0A914P6J9</accession>
<proteinExistence type="predicted"/>
<dbReference type="SUPFAM" id="SSF52047">
    <property type="entry name" value="RNI-like"/>
    <property type="match status" value="1"/>
</dbReference>
<evidence type="ECO:0000313" key="2">
    <source>
        <dbReference type="WBParaSite" id="PDA_v2.g13575.t1"/>
    </source>
</evidence>
<dbReference type="WBParaSite" id="PDA_v2.g13575.t1">
    <property type="protein sequence ID" value="PDA_v2.g13575.t1"/>
    <property type="gene ID" value="PDA_v2.g13575"/>
</dbReference>
<protein>
    <submittedName>
        <fullName evidence="2">Uncharacterized protein</fullName>
    </submittedName>
</protein>
<dbReference type="Proteomes" id="UP000887578">
    <property type="component" value="Unplaced"/>
</dbReference>
<dbReference type="AlphaFoldDB" id="A0A914P6J9"/>
<keyword evidence="1" id="KW-1185">Reference proteome</keyword>
<evidence type="ECO:0000313" key="1">
    <source>
        <dbReference type="Proteomes" id="UP000887578"/>
    </source>
</evidence>
<organism evidence="1 2">
    <name type="scientific">Panagrolaimus davidi</name>
    <dbReference type="NCBI Taxonomy" id="227884"/>
    <lineage>
        <taxon>Eukaryota</taxon>
        <taxon>Metazoa</taxon>
        <taxon>Ecdysozoa</taxon>
        <taxon>Nematoda</taxon>
        <taxon>Chromadorea</taxon>
        <taxon>Rhabditida</taxon>
        <taxon>Tylenchina</taxon>
        <taxon>Panagrolaimomorpha</taxon>
        <taxon>Panagrolaimoidea</taxon>
        <taxon>Panagrolaimidae</taxon>
        <taxon>Panagrolaimus</taxon>
    </lineage>
</organism>